<evidence type="ECO:0000313" key="2">
    <source>
        <dbReference type="Proteomes" id="UP001164929"/>
    </source>
</evidence>
<dbReference type="EMBL" id="JAQIZT010000012">
    <property type="protein sequence ID" value="KAJ6977488.1"/>
    <property type="molecule type" value="Genomic_DNA"/>
</dbReference>
<name>A0AAD6M211_9ROSI</name>
<evidence type="ECO:0000313" key="1">
    <source>
        <dbReference type="EMBL" id="KAJ6977488.1"/>
    </source>
</evidence>
<reference evidence="1" key="1">
    <citation type="journal article" date="2023" name="Mol. Ecol. Resour.">
        <title>Chromosome-level genome assembly of a triploid poplar Populus alba 'Berolinensis'.</title>
        <authorList>
            <person name="Chen S."/>
            <person name="Yu Y."/>
            <person name="Wang X."/>
            <person name="Wang S."/>
            <person name="Zhang T."/>
            <person name="Zhou Y."/>
            <person name="He R."/>
            <person name="Meng N."/>
            <person name="Wang Y."/>
            <person name="Liu W."/>
            <person name="Liu Z."/>
            <person name="Liu J."/>
            <person name="Guo Q."/>
            <person name="Huang H."/>
            <person name="Sederoff R.R."/>
            <person name="Wang G."/>
            <person name="Qu G."/>
            <person name="Chen S."/>
        </authorList>
    </citation>
    <scope>NUCLEOTIDE SEQUENCE</scope>
    <source>
        <strain evidence="1">SC-2020</strain>
    </source>
</reference>
<protein>
    <submittedName>
        <fullName evidence="1">Uncharacterized protein</fullName>
    </submittedName>
</protein>
<organism evidence="1 2">
    <name type="scientific">Populus alba x Populus x berolinensis</name>
    <dbReference type="NCBI Taxonomy" id="444605"/>
    <lineage>
        <taxon>Eukaryota</taxon>
        <taxon>Viridiplantae</taxon>
        <taxon>Streptophyta</taxon>
        <taxon>Embryophyta</taxon>
        <taxon>Tracheophyta</taxon>
        <taxon>Spermatophyta</taxon>
        <taxon>Magnoliopsida</taxon>
        <taxon>eudicotyledons</taxon>
        <taxon>Gunneridae</taxon>
        <taxon>Pentapetalae</taxon>
        <taxon>rosids</taxon>
        <taxon>fabids</taxon>
        <taxon>Malpighiales</taxon>
        <taxon>Salicaceae</taxon>
        <taxon>Saliceae</taxon>
        <taxon>Populus</taxon>
    </lineage>
</organism>
<proteinExistence type="predicted"/>
<keyword evidence="2" id="KW-1185">Reference proteome</keyword>
<sequence length="31" mass="3533">MVTKKPRVSLGGLGRPDLSIYPVNFWELMLD</sequence>
<dbReference type="Proteomes" id="UP001164929">
    <property type="component" value="Chromosome 12"/>
</dbReference>
<gene>
    <name evidence="1" type="ORF">NC653_029406</name>
</gene>
<dbReference type="AlphaFoldDB" id="A0AAD6M211"/>
<accession>A0AAD6M211</accession>
<comment type="caution">
    <text evidence="1">The sequence shown here is derived from an EMBL/GenBank/DDBJ whole genome shotgun (WGS) entry which is preliminary data.</text>
</comment>